<dbReference type="PROSITE" id="PS50106">
    <property type="entry name" value="PDZ"/>
    <property type="match status" value="1"/>
</dbReference>
<keyword evidence="9" id="KW-1185">Reference proteome</keyword>
<dbReference type="SMART" id="SM00072">
    <property type="entry name" value="GuKc"/>
    <property type="match status" value="1"/>
</dbReference>
<protein>
    <submittedName>
        <fullName evidence="8">MAGUK p55 scaffold protein 4</fullName>
    </submittedName>
</protein>
<dbReference type="InterPro" id="IPR008145">
    <property type="entry name" value="GK/Ca_channel_bsu"/>
</dbReference>
<sequence>VVEELKVSMRKQVSGADHLYSLLNAPWLQSLLKALLSSHDMVAQKDFNPVLPPLPDDLPNEEEAMRIVCLVKNNQPLGATIKKNEVTGEIFVARVIHGGLADRSGLLNMGDKLVEVNWQPVAGMDPEQIIEILTQSQGTIMFKLVPMSDKPVNTPVKLYMRAMVDYCPQHDPAIPCADAGVVFHKGNVLEVVDQTDALWWQARKLPSTSAFAGLIPSAELLKRWAEESVHSTCITSRCVTFFILNSEDMMAIDEKCVETGLRSLAVAAGFRRSLRLCRRKLASLLHQSRDNHYPSSSHSALTHPYEEVVLYQRRMQDKHRLVVLVGSSGVGVNELRRRLIERQPKIFQGPVPHTTRPPKSYEEPGREYHFIKKEQFENMADTQRFLEYAEYKGHLYGTSFDGIRDVLDKGMICIVDIEPHAIPSIRTQEFRPYIIFVKPPSCARMRKTRKNAQIITNYFVNRPFKEEDFQEIEEAAKKMEAQYGHFFDHVLVNDGLQDSCEQLLWVTRRAQDDPQWVPAAWLQPTGQS</sequence>
<evidence type="ECO:0000259" key="5">
    <source>
        <dbReference type="PROSITE" id="PS50052"/>
    </source>
</evidence>
<dbReference type="InterPro" id="IPR001478">
    <property type="entry name" value="PDZ"/>
</dbReference>
<dbReference type="Gene3D" id="3.40.50.300">
    <property type="entry name" value="P-loop containing nucleotide triphosphate hydrolases"/>
    <property type="match status" value="1"/>
</dbReference>
<dbReference type="InterPro" id="IPR036028">
    <property type="entry name" value="SH3-like_dom_sf"/>
</dbReference>
<dbReference type="Gene3D" id="1.10.287.650">
    <property type="entry name" value="L27 domain"/>
    <property type="match status" value="1"/>
</dbReference>
<dbReference type="Pfam" id="PF00625">
    <property type="entry name" value="Guanylate_kin"/>
    <property type="match status" value="1"/>
</dbReference>
<dbReference type="CDD" id="cd06799">
    <property type="entry name" value="PDZ_MPP3-MPP4-MPP7-like"/>
    <property type="match status" value="1"/>
</dbReference>
<dbReference type="InterPro" id="IPR004172">
    <property type="entry name" value="L27_dom"/>
</dbReference>
<feature type="domain" description="Guanylate kinase-like" evidence="5">
    <location>
        <begin position="319"/>
        <end position="508"/>
    </location>
</feature>
<dbReference type="InterPro" id="IPR001452">
    <property type="entry name" value="SH3_domain"/>
</dbReference>
<dbReference type="OrthoDB" id="439127at2759"/>
<dbReference type="InterPro" id="IPR027417">
    <property type="entry name" value="P-loop_NTPase"/>
</dbReference>
<reference evidence="8" key="3">
    <citation type="submission" date="2025-09" db="UniProtKB">
        <authorList>
            <consortium name="Ensembl"/>
        </authorList>
    </citation>
    <scope>IDENTIFICATION</scope>
</reference>
<comment type="similarity">
    <text evidence="1">Belongs to the MAGUK family.</text>
</comment>
<dbReference type="Ensembl" id="ENSSFOT00015072843.1">
    <property type="protein sequence ID" value="ENSSFOP00015066842.1"/>
    <property type="gene ID" value="ENSSFOG00015006525.2"/>
</dbReference>
<dbReference type="SMART" id="SM00228">
    <property type="entry name" value="PDZ"/>
    <property type="match status" value="1"/>
</dbReference>
<dbReference type="InterPro" id="IPR008144">
    <property type="entry name" value="Guanylate_kin-like_dom"/>
</dbReference>
<dbReference type="InterPro" id="IPR036034">
    <property type="entry name" value="PDZ_sf"/>
</dbReference>
<dbReference type="PROSITE" id="PS51022">
    <property type="entry name" value="L27"/>
    <property type="match status" value="1"/>
</dbReference>
<dbReference type="PROSITE" id="PS50052">
    <property type="entry name" value="GUANYLATE_KINASE_2"/>
    <property type="match status" value="1"/>
</dbReference>
<dbReference type="Gene3D" id="2.30.42.10">
    <property type="match status" value="1"/>
</dbReference>
<feature type="domain" description="SH3" evidence="4">
    <location>
        <begin position="155"/>
        <end position="225"/>
    </location>
</feature>
<dbReference type="Proteomes" id="UP000694397">
    <property type="component" value="Chromosome 14"/>
</dbReference>
<evidence type="ECO:0000256" key="2">
    <source>
        <dbReference type="ARBA" id="ARBA00022443"/>
    </source>
</evidence>
<keyword evidence="2 3" id="KW-0728">SH3 domain</keyword>
<dbReference type="InterPro" id="IPR020590">
    <property type="entry name" value="Guanylate_kinase_CS"/>
</dbReference>
<reference evidence="8" key="2">
    <citation type="submission" date="2025-08" db="UniProtKB">
        <authorList>
            <consortium name="Ensembl"/>
        </authorList>
    </citation>
    <scope>IDENTIFICATION</scope>
</reference>
<name>A0A8C9VZU4_SCLFO</name>
<dbReference type="InterPro" id="IPR014775">
    <property type="entry name" value="L27_C"/>
</dbReference>
<dbReference type="SUPFAM" id="SSF52540">
    <property type="entry name" value="P-loop containing nucleoside triphosphate hydrolases"/>
    <property type="match status" value="1"/>
</dbReference>
<dbReference type="SUPFAM" id="SSF50156">
    <property type="entry name" value="PDZ domain-like"/>
    <property type="match status" value="1"/>
</dbReference>
<evidence type="ECO:0000259" key="6">
    <source>
        <dbReference type="PROSITE" id="PS50106"/>
    </source>
</evidence>
<dbReference type="Gene3D" id="2.30.30.40">
    <property type="entry name" value="SH3 Domains"/>
    <property type="match status" value="1"/>
</dbReference>
<dbReference type="PROSITE" id="PS50002">
    <property type="entry name" value="SH3"/>
    <property type="match status" value="1"/>
</dbReference>
<gene>
    <name evidence="8" type="primary">MPP4</name>
</gene>
<accession>A0A8C9VZU4</accession>
<evidence type="ECO:0000259" key="7">
    <source>
        <dbReference type="PROSITE" id="PS51022"/>
    </source>
</evidence>
<dbReference type="SUPFAM" id="SSF50044">
    <property type="entry name" value="SH3-domain"/>
    <property type="match status" value="1"/>
</dbReference>
<proteinExistence type="inferred from homology"/>
<dbReference type="InterPro" id="IPR050716">
    <property type="entry name" value="MAGUK"/>
</dbReference>
<evidence type="ECO:0000313" key="9">
    <source>
        <dbReference type="Proteomes" id="UP000694397"/>
    </source>
</evidence>
<evidence type="ECO:0000256" key="1">
    <source>
        <dbReference type="ARBA" id="ARBA00007014"/>
    </source>
</evidence>
<feature type="domain" description="L27" evidence="7">
    <location>
        <begin position="1"/>
        <end position="50"/>
    </location>
</feature>
<dbReference type="AlphaFoldDB" id="A0A8C9VZU4"/>
<evidence type="ECO:0000256" key="3">
    <source>
        <dbReference type="PROSITE-ProRule" id="PRU00192"/>
    </source>
</evidence>
<evidence type="ECO:0000259" key="4">
    <source>
        <dbReference type="PROSITE" id="PS50002"/>
    </source>
</evidence>
<dbReference type="PANTHER" id="PTHR23122">
    <property type="entry name" value="MEMBRANE-ASSOCIATED GUANYLATE KINASE MAGUK"/>
    <property type="match status" value="1"/>
</dbReference>
<dbReference type="Pfam" id="PF02828">
    <property type="entry name" value="L27"/>
    <property type="match status" value="1"/>
</dbReference>
<evidence type="ECO:0000313" key="8">
    <source>
        <dbReference type="Ensembl" id="ENSSFOP00015066842.1"/>
    </source>
</evidence>
<dbReference type="PROSITE" id="PS00856">
    <property type="entry name" value="GUANYLATE_KINASE_1"/>
    <property type="match status" value="1"/>
</dbReference>
<dbReference type="Pfam" id="PF00595">
    <property type="entry name" value="PDZ"/>
    <property type="match status" value="1"/>
</dbReference>
<dbReference type="FunFam" id="3.30.63.10:FF:000002">
    <property type="entry name" value="Guanylate kinase 1"/>
    <property type="match status" value="1"/>
</dbReference>
<feature type="domain" description="PDZ" evidence="6">
    <location>
        <begin position="67"/>
        <end position="148"/>
    </location>
</feature>
<dbReference type="CDD" id="cd00071">
    <property type="entry name" value="GMPK"/>
    <property type="match status" value="1"/>
</dbReference>
<dbReference type="GeneTree" id="ENSGT00940000156444"/>
<reference evidence="8 9" key="1">
    <citation type="submission" date="2019-04" db="EMBL/GenBank/DDBJ databases">
        <authorList>
            <consortium name="Wellcome Sanger Institute Data Sharing"/>
        </authorList>
    </citation>
    <scope>NUCLEOTIDE SEQUENCE [LARGE SCALE GENOMIC DNA]</scope>
</reference>
<organism evidence="8 9">
    <name type="scientific">Scleropages formosus</name>
    <name type="common">Asian bonytongue</name>
    <name type="synonym">Osteoglossum formosum</name>
    <dbReference type="NCBI Taxonomy" id="113540"/>
    <lineage>
        <taxon>Eukaryota</taxon>
        <taxon>Metazoa</taxon>
        <taxon>Chordata</taxon>
        <taxon>Craniata</taxon>
        <taxon>Vertebrata</taxon>
        <taxon>Euteleostomi</taxon>
        <taxon>Actinopterygii</taxon>
        <taxon>Neopterygii</taxon>
        <taxon>Teleostei</taxon>
        <taxon>Osteoglossocephala</taxon>
        <taxon>Osteoglossomorpha</taxon>
        <taxon>Osteoglossiformes</taxon>
        <taxon>Osteoglossidae</taxon>
        <taxon>Scleropages</taxon>
    </lineage>
</organism>